<reference evidence="25" key="1">
    <citation type="submission" date="2016-06" db="EMBL/GenBank/DDBJ databases">
        <authorList>
            <person name="Hehemann J.-H."/>
            <person name="Arevalo P."/>
            <person name="Datta M.S."/>
            <person name="Polz M.F."/>
        </authorList>
    </citation>
    <scope>NUCLEOTIDE SEQUENCE [LARGE SCALE GENOMIC DNA]</scope>
    <source>
        <strain evidence="25">9CSC122</strain>
    </source>
</reference>
<evidence type="ECO:0000256" key="11">
    <source>
        <dbReference type="ARBA" id="ARBA00022801"/>
    </source>
</evidence>
<dbReference type="CDD" id="cd00088">
    <property type="entry name" value="HPT"/>
    <property type="match status" value="1"/>
</dbReference>
<evidence type="ECO:0000256" key="16">
    <source>
        <dbReference type="PROSITE-ProRule" id="PRU00110"/>
    </source>
</evidence>
<keyword evidence="9" id="KW-0547">Nucleotide-binding</keyword>
<comment type="subcellular location">
    <subcellularLocation>
        <location evidence="2">Cell inner membrane</location>
        <topology evidence="2">Multi-pass membrane protein</topology>
    </subcellularLocation>
</comment>
<dbReference type="GO" id="GO:0005524">
    <property type="term" value="F:ATP binding"/>
    <property type="evidence" value="ECO:0007669"/>
    <property type="project" value="UniProtKB-KW"/>
</dbReference>
<dbReference type="Pfam" id="PF02518">
    <property type="entry name" value="HATPase_c"/>
    <property type="match status" value="1"/>
</dbReference>
<dbReference type="SMART" id="SM00388">
    <property type="entry name" value="HisKA"/>
    <property type="match status" value="1"/>
</dbReference>
<dbReference type="InterPro" id="IPR014302">
    <property type="entry name" value="Sig_transdc_His_kinase_TorS"/>
</dbReference>
<dbReference type="InterPro" id="IPR003594">
    <property type="entry name" value="HATPase_dom"/>
</dbReference>
<dbReference type="NCBIfam" id="TIGR02956">
    <property type="entry name" value="TMAO_torS"/>
    <property type="match status" value="1"/>
</dbReference>
<evidence type="ECO:0000256" key="7">
    <source>
        <dbReference type="ARBA" id="ARBA00022679"/>
    </source>
</evidence>
<evidence type="ECO:0000256" key="3">
    <source>
        <dbReference type="ARBA" id="ARBA00012438"/>
    </source>
</evidence>
<evidence type="ECO:0000256" key="1">
    <source>
        <dbReference type="ARBA" id="ARBA00000085"/>
    </source>
</evidence>
<evidence type="ECO:0000259" key="21">
    <source>
        <dbReference type="PROSITE" id="PS50110"/>
    </source>
</evidence>
<evidence type="ECO:0000256" key="17">
    <source>
        <dbReference type="PROSITE-ProRule" id="PRU00169"/>
    </source>
</evidence>
<dbReference type="EC" id="2.7.13.3" evidence="3"/>
<dbReference type="Pfam" id="PF21689">
    <property type="entry name" value="TorS_sensor_domain"/>
    <property type="match status" value="1"/>
</dbReference>
<evidence type="ECO:0000313" key="25">
    <source>
        <dbReference type="Proteomes" id="UP000093173"/>
    </source>
</evidence>
<dbReference type="SUPFAM" id="SSF47226">
    <property type="entry name" value="Histidine-containing phosphotransfer domain, HPT domain"/>
    <property type="match status" value="1"/>
</dbReference>
<dbReference type="Gene3D" id="1.20.120.160">
    <property type="entry name" value="HPT domain"/>
    <property type="match status" value="1"/>
</dbReference>
<comment type="caution">
    <text evidence="24">The sequence shown here is derived from an EMBL/GenBank/DDBJ whole genome shotgun (WGS) entry which is preliminary data.</text>
</comment>
<keyword evidence="10 24" id="KW-0418">Kinase</keyword>
<dbReference type="InterPro" id="IPR038188">
    <property type="entry name" value="TorS_sensor_sf"/>
</dbReference>
<dbReference type="PANTHER" id="PTHR43047:SF64">
    <property type="entry name" value="HISTIDINE KINASE CONTAINING CHEY-HOMOLOGOUS RECEIVER DOMAIN AND PAS DOMAIN-RELATED"/>
    <property type="match status" value="1"/>
</dbReference>
<dbReference type="SUPFAM" id="SSF55874">
    <property type="entry name" value="ATPase domain of HSP90 chaperone/DNA topoisomerase II/histidine kinase"/>
    <property type="match status" value="1"/>
</dbReference>
<dbReference type="PIRSF" id="PIRSF036437">
    <property type="entry name" value="HK_TorS"/>
    <property type="match status" value="1"/>
</dbReference>
<keyword evidence="8 19" id="KW-0812">Transmembrane</keyword>
<dbReference type="InterPro" id="IPR008207">
    <property type="entry name" value="Sig_transdc_His_kin_Hpt_dom"/>
</dbReference>
<dbReference type="Pfam" id="PF00072">
    <property type="entry name" value="Response_reg"/>
    <property type="match status" value="1"/>
</dbReference>
<dbReference type="CDD" id="cd16172">
    <property type="entry name" value="TorS_sensor_domain"/>
    <property type="match status" value="1"/>
</dbReference>
<keyword evidence="4" id="KW-1003">Cell membrane</keyword>
<name>A0A1B9QYE7_9VIBR</name>
<dbReference type="AlphaFoldDB" id="A0A1B9QYE7"/>
<evidence type="ECO:0000259" key="20">
    <source>
        <dbReference type="PROSITE" id="PS50109"/>
    </source>
</evidence>
<dbReference type="SUPFAM" id="SSF47384">
    <property type="entry name" value="Homodimeric domain of signal transducing histidine kinase"/>
    <property type="match status" value="1"/>
</dbReference>
<sequence length="1019" mass="112516">MLLAKASIGRKLLFAFSAMAMILLLSALVGVLGFSYVANTERNVVNRTIPSMIEARKVSELSARIITSVQTLSNAQSEQQHKQAGQVLFGQLETLLFHITQLGSDAFDSALLDTLAHDVQVIIDSLANLGLAVEQKLQYSNQINEQVVAMRKLASELEQLARTQVFNTSTVAVANVTHIYDLLDKNEPSLVYQALDDLVEIDLDLSERLHEFHLLAFKALNQIEEIQSITDIARIELINQEFAHNVSIMQRRARVVEDPTRSRQMAHLLEGLKEKSQVFELLKSRHQTQQLLQQLMQENMLEMATLNNTVNQLVDDSNASTTAAVANVKSTLNTAQWTLTLLALIGFIIAVLIVWRVVYIQVVKRLDEYSSALLSIANGQLHVQVEVSGHDELADMGRAIVTARDTAQALQQAAVRESVAKQALQDHKEHLEELVSERTEQLQESNNKLNVAVADHAKARESAEQANRAKSAFLATMSHEIRTPMNGVLGTVQLLQDTRLNDRQNHYVEVINRSGKTLLAILNDILDYSKIEAGHLDIRPVTFNLHDVVRDSYQLFMGKANEKSLDLNQCIESDIQPLWQGDATRISQVLNNLIGNAIKFTDSGYVDIYIHMTQEDDRSGHIVFEVSDSGMGIASGDMQGLFDAFTQAKKHDASLGGTGLGLAISHRLIEAMNGTLSVTSEQGKGSCFQFELPLSKSDEQQISRHTEPTLYSGNQGNEQNNALRPLRVLLIEDNPVNSMIAEGFLNSMGHQVVVAETGSKARTLYSKTRAPYLEPCLSDQKTKEKNAIPRSFDVLLIDINLPDCSGVDLLAEFKAIGSDTPMIAVSAHVFKEEVERYLDAGFDGYLPKPLERDSLRALLGALFLDEAVVNETVLYGSDLDESVLDQRVLDPVVSVQEDPVQTIGKKEMINTQIVASDIEVLGIESVTKIVALFDQGSAEALRSLENAMNARSQSEVKSIVHKLKGSASSLGLDALYQLCVDIEKSVDPLATYSSTEAELERVIHQSKQALEDLLTQTSA</sequence>
<protein>
    <recommendedName>
        <fullName evidence="3">histidine kinase</fullName>
        <ecNumber evidence="3">2.7.13.3</ecNumber>
    </recommendedName>
</protein>
<feature type="modified residue" description="4-aspartylphosphate" evidence="17">
    <location>
        <position position="798"/>
    </location>
</feature>
<dbReference type="InterPro" id="IPR003661">
    <property type="entry name" value="HisK_dim/P_dom"/>
</dbReference>
<evidence type="ECO:0000256" key="18">
    <source>
        <dbReference type="SAM" id="Coils"/>
    </source>
</evidence>
<dbReference type="RefSeq" id="WP_065576866.1">
    <property type="nucleotide sequence ID" value="NZ_JBNGCH010000518.1"/>
</dbReference>
<dbReference type="Pfam" id="PF01627">
    <property type="entry name" value="Hpt"/>
    <property type="match status" value="1"/>
</dbReference>
<evidence type="ECO:0000256" key="9">
    <source>
        <dbReference type="ARBA" id="ARBA00022741"/>
    </source>
</evidence>
<keyword evidence="11" id="KW-0378">Hydrolase</keyword>
<evidence type="ECO:0000256" key="6">
    <source>
        <dbReference type="ARBA" id="ARBA00022553"/>
    </source>
</evidence>
<evidence type="ECO:0000256" key="12">
    <source>
        <dbReference type="ARBA" id="ARBA00022840"/>
    </source>
</evidence>
<dbReference type="InterPro" id="IPR003660">
    <property type="entry name" value="HAMP_dom"/>
</dbReference>
<dbReference type="InterPro" id="IPR011006">
    <property type="entry name" value="CheY-like_superfamily"/>
</dbReference>
<evidence type="ECO:0000256" key="5">
    <source>
        <dbReference type="ARBA" id="ARBA00022519"/>
    </source>
</evidence>
<keyword evidence="25" id="KW-1185">Reference proteome</keyword>
<dbReference type="SMART" id="SM00387">
    <property type="entry name" value="HATPase_c"/>
    <property type="match status" value="1"/>
</dbReference>
<dbReference type="FunFam" id="1.10.287.130:FF:000003">
    <property type="entry name" value="Histidine kinase"/>
    <property type="match status" value="1"/>
</dbReference>
<keyword evidence="7" id="KW-0808">Transferase</keyword>
<keyword evidence="12" id="KW-0067">ATP-binding</keyword>
<dbReference type="GO" id="GO:0005886">
    <property type="term" value="C:plasma membrane"/>
    <property type="evidence" value="ECO:0007669"/>
    <property type="project" value="UniProtKB-SubCell"/>
</dbReference>
<dbReference type="Pfam" id="PF00512">
    <property type="entry name" value="HisKA"/>
    <property type="match status" value="1"/>
</dbReference>
<evidence type="ECO:0000256" key="8">
    <source>
        <dbReference type="ARBA" id="ARBA00022692"/>
    </source>
</evidence>
<feature type="coiled-coil region" evidence="18">
    <location>
        <begin position="421"/>
        <end position="448"/>
    </location>
</feature>
<accession>A0A1B9QYE7</accession>
<dbReference type="SMART" id="SM00304">
    <property type="entry name" value="HAMP"/>
    <property type="match status" value="1"/>
</dbReference>
<dbReference type="Gene3D" id="3.40.50.2300">
    <property type="match status" value="1"/>
</dbReference>
<keyword evidence="6 17" id="KW-0597">Phosphoprotein</keyword>
<dbReference type="GO" id="GO:0016787">
    <property type="term" value="F:hydrolase activity"/>
    <property type="evidence" value="ECO:0007669"/>
    <property type="project" value="UniProtKB-KW"/>
</dbReference>
<dbReference type="CDD" id="cd16922">
    <property type="entry name" value="HATPase_EvgS-ArcB-TorS-like"/>
    <property type="match status" value="1"/>
</dbReference>
<evidence type="ECO:0000259" key="23">
    <source>
        <dbReference type="PROSITE" id="PS50894"/>
    </source>
</evidence>
<dbReference type="CDD" id="cd17546">
    <property type="entry name" value="REC_hyHK_CKI1_RcsC-like"/>
    <property type="match status" value="1"/>
</dbReference>
<feature type="modified residue" description="Phosphohistidine" evidence="16">
    <location>
        <position position="961"/>
    </location>
</feature>
<dbReference type="PROSITE" id="PS50110">
    <property type="entry name" value="RESPONSE_REGULATORY"/>
    <property type="match status" value="1"/>
</dbReference>
<dbReference type="InterPro" id="IPR037952">
    <property type="entry name" value="Sensor_TorS"/>
</dbReference>
<dbReference type="SUPFAM" id="SSF52172">
    <property type="entry name" value="CheY-like"/>
    <property type="match status" value="1"/>
</dbReference>
<feature type="domain" description="HAMP" evidence="22">
    <location>
        <begin position="360"/>
        <end position="412"/>
    </location>
</feature>
<dbReference type="PROSITE" id="PS50894">
    <property type="entry name" value="HPT"/>
    <property type="match status" value="1"/>
</dbReference>
<dbReference type="PROSITE" id="PS50885">
    <property type="entry name" value="HAMP"/>
    <property type="match status" value="1"/>
</dbReference>
<evidence type="ECO:0000256" key="10">
    <source>
        <dbReference type="ARBA" id="ARBA00022777"/>
    </source>
</evidence>
<dbReference type="Pfam" id="PF00672">
    <property type="entry name" value="HAMP"/>
    <property type="match status" value="1"/>
</dbReference>
<dbReference type="Gene3D" id="3.30.565.10">
    <property type="entry name" value="Histidine kinase-like ATPase, C-terminal domain"/>
    <property type="match status" value="1"/>
</dbReference>
<dbReference type="InterPro" id="IPR036641">
    <property type="entry name" value="HPT_dom_sf"/>
</dbReference>
<dbReference type="Gene3D" id="6.10.340.10">
    <property type="match status" value="1"/>
</dbReference>
<feature type="domain" description="Histidine kinase" evidence="20">
    <location>
        <begin position="476"/>
        <end position="696"/>
    </location>
</feature>
<evidence type="ECO:0000256" key="4">
    <source>
        <dbReference type="ARBA" id="ARBA00022475"/>
    </source>
</evidence>
<keyword evidence="13 19" id="KW-1133">Transmembrane helix</keyword>
<dbReference type="InterPro" id="IPR036097">
    <property type="entry name" value="HisK_dim/P_sf"/>
</dbReference>
<feature type="domain" description="HPt" evidence="23">
    <location>
        <begin position="922"/>
        <end position="1017"/>
    </location>
</feature>
<dbReference type="Proteomes" id="UP000093173">
    <property type="component" value="Unassembled WGS sequence"/>
</dbReference>
<dbReference type="InterPro" id="IPR001789">
    <property type="entry name" value="Sig_transdc_resp-reg_receiver"/>
</dbReference>
<evidence type="ECO:0000256" key="14">
    <source>
        <dbReference type="ARBA" id="ARBA00023012"/>
    </source>
</evidence>
<evidence type="ECO:0000256" key="19">
    <source>
        <dbReference type="SAM" id="Phobius"/>
    </source>
</evidence>
<evidence type="ECO:0000313" key="24">
    <source>
        <dbReference type="EMBL" id="OCH75624.1"/>
    </source>
</evidence>
<evidence type="ECO:0000256" key="2">
    <source>
        <dbReference type="ARBA" id="ARBA00004429"/>
    </source>
</evidence>
<feature type="transmembrane region" description="Helical" evidence="19">
    <location>
        <begin position="12"/>
        <end position="37"/>
    </location>
</feature>
<keyword evidence="18" id="KW-0175">Coiled coil</keyword>
<keyword evidence="5" id="KW-0997">Cell inner membrane</keyword>
<comment type="catalytic activity">
    <reaction evidence="1">
        <text>ATP + protein L-histidine = ADP + protein N-phospho-L-histidine.</text>
        <dbReference type="EC" id="2.7.13.3"/>
    </reaction>
</comment>
<dbReference type="FunFam" id="3.30.565.10:FF:000010">
    <property type="entry name" value="Sensor histidine kinase RcsC"/>
    <property type="match status" value="1"/>
</dbReference>
<dbReference type="PANTHER" id="PTHR43047">
    <property type="entry name" value="TWO-COMPONENT HISTIDINE PROTEIN KINASE"/>
    <property type="match status" value="1"/>
</dbReference>
<dbReference type="InterPro" id="IPR004358">
    <property type="entry name" value="Sig_transdc_His_kin-like_C"/>
</dbReference>
<dbReference type="PROSITE" id="PS50109">
    <property type="entry name" value="HIS_KIN"/>
    <property type="match status" value="1"/>
</dbReference>
<dbReference type="Gene3D" id="1.20.58.920">
    <property type="match status" value="1"/>
</dbReference>
<evidence type="ECO:0000256" key="15">
    <source>
        <dbReference type="ARBA" id="ARBA00023136"/>
    </source>
</evidence>
<feature type="transmembrane region" description="Helical" evidence="19">
    <location>
        <begin position="337"/>
        <end position="358"/>
    </location>
</feature>
<dbReference type="CDD" id="cd06225">
    <property type="entry name" value="HAMP"/>
    <property type="match status" value="1"/>
</dbReference>
<organism evidence="24 25">
    <name type="scientific">Vibrio genomosp. F10</name>
    <dbReference type="NCBI Taxonomy" id="723171"/>
    <lineage>
        <taxon>Bacteria</taxon>
        <taxon>Pseudomonadati</taxon>
        <taxon>Pseudomonadota</taxon>
        <taxon>Gammaproteobacteria</taxon>
        <taxon>Vibrionales</taxon>
        <taxon>Vibrionaceae</taxon>
        <taxon>Vibrio</taxon>
    </lineage>
</organism>
<keyword evidence="14" id="KW-0902">Two-component regulatory system</keyword>
<dbReference type="InterPro" id="IPR036890">
    <property type="entry name" value="HATPase_C_sf"/>
</dbReference>
<dbReference type="Gene3D" id="1.10.287.130">
    <property type="match status" value="1"/>
</dbReference>
<feature type="domain" description="Response regulatory" evidence="21">
    <location>
        <begin position="727"/>
        <end position="863"/>
    </location>
</feature>
<dbReference type="InterPro" id="IPR005467">
    <property type="entry name" value="His_kinase_dom"/>
</dbReference>
<dbReference type="GO" id="GO:0000155">
    <property type="term" value="F:phosphorelay sensor kinase activity"/>
    <property type="evidence" value="ECO:0007669"/>
    <property type="project" value="InterPro"/>
</dbReference>
<gene>
    <name evidence="24" type="ORF">A6E14_10635</name>
</gene>
<evidence type="ECO:0000259" key="22">
    <source>
        <dbReference type="PROSITE" id="PS50885"/>
    </source>
</evidence>
<keyword evidence="15 19" id="KW-0472">Membrane</keyword>
<dbReference type="EMBL" id="MAJZ01000518">
    <property type="protein sequence ID" value="OCH75624.1"/>
    <property type="molecule type" value="Genomic_DNA"/>
</dbReference>
<dbReference type="SMART" id="SM00448">
    <property type="entry name" value="REC"/>
    <property type="match status" value="1"/>
</dbReference>
<dbReference type="PRINTS" id="PR00344">
    <property type="entry name" value="BCTRLSENSOR"/>
</dbReference>
<proteinExistence type="predicted"/>
<evidence type="ECO:0000256" key="13">
    <source>
        <dbReference type="ARBA" id="ARBA00022989"/>
    </source>
</evidence>
<dbReference type="CDD" id="cd00082">
    <property type="entry name" value="HisKA"/>
    <property type="match status" value="1"/>
</dbReference>